<sequence>MFNRIYFEENIKYEIYRKFFHISTLMFLLFYKINFWLGLASSLFFVIVYLISEIFRIMKLNLFFLKGISGVILKTREVSSYKVSLSPIFLVISIFFTYFLIPEPFNCIGIFSACLGDGFASLFGKLIPSFKLVNNKTFSGSVIVFLVSFIVCYYFFPNLIIASVVGMGAVLVELFDCKKYDNLFLPVGVAMLSCALISNVL</sequence>
<dbReference type="InterPro" id="IPR037997">
    <property type="entry name" value="Dgk1-like"/>
</dbReference>
<evidence type="ECO:0008006" key="4">
    <source>
        <dbReference type="Google" id="ProtNLM"/>
    </source>
</evidence>
<dbReference type="GO" id="GO:0004143">
    <property type="term" value="F:ATP-dependent diacylglycerol kinase activity"/>
    <property type="evidence" value="ECO:0007669"/>
    <property type="project" value="InterPro"/>
</dbReference>
<accession>A0A2S1LY66</accession>
<dbReference type="GO" id="GO:0006654">
    <property type="term" value="P:phosphatidic acid biosynthetic process"/>
    <property type="evidence" value="ECO:0007669"/>
    <property type="project" value="TreeGrafter"/>
</dbReference>
<evidence type="ECO:0000256" key="1">
    <source>
        <dbReference type="SAM" id="Phobius"/>
    </source>
</evidence>
<feature type="transmembrane region" description="Helical" evidence="1">
    <location>
        <begin position="83"/>
        <end position="102"/>
    </location>
</feature>
<proteinExistence type="predicted"/>
<feature type="transmembrane region" description="Helical" evidence="1">
    <location>
        <begin position="108"/>
        <end position="130"/>
    </location>
</feature>
<dbReference type="OrthoDB" id="9813239at2"/>
<keyword evidence="1" id="KW-0472">Membrane</keyword>
<keyword evidence="1" id="KW-0812">Transmembrane</keyword>
<dbReference type="PANTHER" id="PTHR31303">
    <property type="entry name" value="CTP-DEPENDENT DIACYLGLYCEROL KINASE 1"/>
    <property type="match status" value="1"/>
</dbReference>
<organism evidence="2 3">
    <name type="scientific">Candidatus Borreliella tachyglossi</name>
    <dbReference type="NCBI Taxonomy" id="1964448"/>
    <lineage>
        <taxon>Bacteria</taxon>
        <taxon>Pseudomonadati</taxon>
        <taxon>Spirochaetota</taxon>
        <taxon>Spirochaetia</taxon>
        <taxon>Spirochaetales</taxon>
        <taxon>Borreliaceae</taxon>
        <taxon>Borreliella</taxon>
    </lineage>
</organism>
<reference evidence="2 3" key="1">
    <citation type="submission" date="2018-01" db="EMBL/GenBank/DDBJ databases">
        <title>Genome sequence of Borrelia tachyglossi.</title>
        <authorList>
            <person name="Gofton A.W."/>
        </authorList>
    </citation>
    <scope>NUCLEOTIDE SEQUENCE [LARGE SCALE GENOMIC DNA]</scope>
    <source>
        <strain evidence="2 3">Bc-F10-1268</strain>
    </source>
</reference>
<keyword evidence="1" id="KW-1133">Transmembrane helix</keyword>
<gene>
    <name evidence="2" type="ORF">CR532_02100</name>
</gene>
<evidence type="ECO:0000313" key="3">
    <source>
        <dbReference type="Proteomes" id="UP000244655"/>
    </source>
</evidence>
<feature type="transmembrane region" description="Helical" evidence="1">
    <location>
        <begin position="183"/>
        <end position="200"/>
    </location>
</feature>
<evidence type="ECO:0000313" key="2">
    <source>
        <dbReference type="EMBL" id="AWG43220.1"/>
    </source>
</evidence>
<protein>
    <recommendedName>
        <fullName evidence="4">Phosphatidate cytidylyltransferase</fullName>
    </recommendedName>
</protein>
<feature type="transmembrane region" description="Helical" evidence="1">
    <location>
        <begin position="142"/>
        <end position="171"/>
    </location>
</feature>
<dbReference type="PANTHER" id="PTHR31303:SF1">
    <property type="entry name" value="CTP-DEPENDENT DIACYLGLYCEROL KINASE 1"/>
    <property type="match status" value="1"/>
</dbReference>
<keyword evidence="3" id="KW-1185">Reference proteome</keyword>
<dbReference type="EMBL" id="CP025785">
    <property type="protein sequence ID" value="AWG43220.1"/>
    <property type="molecule type" value="Genomic_DNA"/>
</dbReference>
<name>A0A2S1LY66_9SPIR</name>
<dbReference type="Proteomes" id="UP000244655">
    <property type="component" value="Chromosome"/>
</dbReference>
<dbReference type="AlphaFoldDB" id="A0A2S1LY66"/>